<dbReference type="PANTHER" id="PTHR30024">
    <property type="entry name" value="ALIPHATIC SULFONATES-BINDING PROTEIN-RELATED"/>
    <property type="match status" value="1"/>
</dbReference>
<proteinExistence type="predicted"/>
<dbReference type="EMBL" id="UINC01203806">
    <property type="protein sequence ID" value="SVE24231.1"/>
    <property type="molecule type" value="Genomic_DNA"/>
</dbReference>
<reference evidence="1" key="1">
    <citation type="submission" date="2018-05" db="EMBL/GenBank/DDBJ databases">
        <authorList>
            <person name="Lanie J.A."/>
            <person name="Ng W.-L."/>
            <person name="Kazmierczak K.M."/>
            <person name="Andrzejewski T.M."/>
            <person name="Davidsen T.M."/>
            <person name="Wayne K.J."/>
            <person name="Tettelin H."/>
            <person name="Glass J.I."/>
            <person name="Rusch D."/>
            <person name="Podicherti R."/>
            <person name="Tsui H.-C.T."/>
            <person name="Winkler M.E."/>
        </authorList>
    </citation>
    <scope>NUCLEOTIDE SEQUENCE</scope>
</reference>
<evidence type="ECO:0008006" key="2">
    <source>
        <dbReference type="Google" id="ProtNLM"/>
    </source>
</evidence>
<dbReference type="SUPFAM" id="SSF53850">
    <property type="entry name" value="Periplasmic binding protein-like II"/>
    <property type="match status" value="1"/>
</dbReference>
<dbReference type="PROSITE" id="PS51318">
    <property type="entry name" value="TAT"/>
    <property type="match status" value="1"/>
</dbReference>
<gene>
    <name evidence="1" type="ORF">METZ01_LOCUS477085</name>
</gene>
<name>A0A383BWI9_9ZZZZ</name>
<dbReference type="PANTHER" id="PTHR30024:SF7">
    <property type="entry name" value="NITRATE_NITRITE BINDING PROTEIN NRTA"/>
    <property type="match status" value="1"/>
</dbReference>
<evidence type="ECO:0000313" key="1">
    <source>
        <dbReference type="EMBL" id="SVE24231.1"/>
    </source>
</evidence>
<accession>A0A383BWI9</accession>
<feature type="non-terminal residue" evidence="1">
    <location>
        <position position="233"/>
    </location>
</feature>
<protein>
    <recommendedName>
        <fullName evidence="2">SsuA/THI5-like domain-containing protein</fullName>
    </recommendedName>
</protein>
<dbReference type="AlphaFoldDB" id="A0A383BWI9"/>
<dbReference type="InterPro" id="IPR006311">
    <property type="entry name" value="TAT_signal"/>
</dbReference>
<sequence>MKHTSRRSFLKHSAALSGSLMFYPLSRTEAAIQPITAAHSVNTAIYAPQMVAQAKGFMKDQGLHMHIIEAKGGSNVRRILAAGQVGYALGDSSHPLVLSGKGRSSKILMATDNRCSYANIIVRKELYDKGYTTVQKLSELKKDDGSKPVIAATRIGSGTYIYGTYVLQQYGVNDKFHWIGGGGSKTMLGGLKTGKFDAIMAVPAWQFVAEDDGFGKAIYDVASLETWNEAFGG</sequence>
<dbReference type="Gene3D" id="3.40.190.10">
    <property type="entry name" value="Periplasmic binding protein-like II"/>
    <property type="match status" value="2"/>
</dbReference>
<dbReference type="Pfam" id="PF13379">
    <property type="entry name" value="NMT1_2"/>
    <property type="match status" value="1"/>
</dbReference>
<organism evidence="1">
    <name type="scientific">marine metagenome</name>
    <dbReference type="NCBI Taxonomy" id="408172"/>
    <lineage>
        <taxon>unclassified sequences</taxon>
        <taxon>metagenomes</taxon>
        <taxon>ecological metagenomes</taxon>
    </lineage>
</organism>